<protein>
    <submittedName>
        <fullName evidence="1">Uncharacterized protein</fullName>
    </submittedName>
</protein>
<dbReference type="Proteomes" id="UP000268059">
    <property type="component" value="Chromosome"/>
</dbReference>
<dbReference type="AlphaFoldDB" id="A0A3G9JLD5"/>
<proteinExistence type="predicted"/>
<evidence type="ECO:0000313" key="2">
    <source>
        <dbReference type="Proteomes" id="UP000268059"/>
    </source>
</evidence>
<dbReference type="InParanoid" id="A0A3G9JLD5"/>
<evidence type="ECO:0000313" key="1">
    <source>
        <dbReference type="EMBL" id="BBH26811.1"/>
    </source>
</evidence>
<gene>
    <name evidence="1" type="ORF">SG0102_17450</name>
</gene>
<organism evidence="1 2">
    <name type="scientific">Intestinibaculum porci</name>
    <dbReference type="NCBI Taxonomy" id="2487118"/>
    <lineage>
        <taxon>Bacteria</taxon>
        <taxon>Bacillati</taxon>
        <taxon>Bacillota</taxon>
        <taxon>Erysipelotrichia</taxon>
        <taxon>Erysipelotrichales</taxon>
        <taxon>Erysipelotrichaceae</taxon>
        <taxon>Intestinibaculum</taxon>
    </lineage>
</organism>
<sequence length="55" mass="6325">MYFGSIVKLYIFKRNKNDYNRKCTLYVIMIGGGSKDENKERSMALDKKAAGLCNQ</sequence>
<keyword evidence="2" id="KW-1185">Reference proteome</keyword>
<dbReference type="EMBL" id="AP019309">
    <property type="protein sequence ID" value="BBH26811.1"/>
    <property type="molecule type" value="Genomic_DNA"/>
</dbReference>
<dbReference type="KEGG" id="ebm:SG0102_17450"/>
<reference evidence="1 2" key="1">
    <citation type="submission" date="2018-11" db="EMBL/GenBank/DDBJ databases">
        <title>Novel Erysipelotrichaceae bacterium isolated from small intestine of a swine.</title>
        <authorList>
            <person name="Kim J.S."/>
            <person name="Choe H."/>
            <person name="Lee Y.R."/>
            <person name="Kim K.M."/>
            <person name="Park D.S."/>
        </authorList>
    </citation>
    <scope>NUCLEOTIDE SEQUENCE [LARGE SCALE GENOMIC DNA]</scope>
    <source>
        <strain evidence="1 2">SG0102</strain>
    </source>
</reference>
<name>A0A3G9JLD5_9FIRM</name>
<accession>A0A3G9JLD5</accession>